<organism evidence="3 4">
    <name type="scientific">Algoriphagus aquimarinus</name>
    <dbReference type="NCBI Taxonomy" id="237018"/>
    <lineage>
        <taxon>Bacteria</taxon>
        <taxon>Pseudomonadati</taxon>
        <taxon>Bacteroidota</taxon>
        <taxon>Cytophagia</taxon>
        <taxon>Cytophagales</taxon>
        <taxon>Cyclobacteriaceae</taxon>
        <taxon>Algoriphagus</taxon>
    </lineage>
</organism>
<dbReference type="InterPro" id="IPR002509">
    <property type="entry name" value="NODB_dom"/>
</dbReference>
<name>A0A1I0XZI2_9BACT</name>
<keyword evidence="4" id="KW-1185">Reference proteome</keyword>
<protein>
    <submittedName>
        <fullName evidence="3">Peptidoglycan/xylan/chitin deacetylase, PgdA/CDA1 family</fullName>
    </submittedName>
</protein>
<dbReference type="GO" id="GO:0005975">
    <property type="term" value="P:carbohydrate metabolic process"/>
    <property type="evidence" value="ECO:0007669"/>
    <property type="project" value="InterPro"/>
</dbReference>
<dbReference type="SUPFAM" id="SSF88713">
    <property type="entry name" value="Glycoside hydrolase/deacetylase"/>
    <property type="match status" value="1"/>
</dbReference>
<dbReference type="AlphaFoldDB" id="A0A1I0XZI2"/>
<dbReference type="RefSeq" id="WP_092895382.1">
    <property type="nucleotide sequence ID" value="NZ_FOKK01000004.1"/>
</dbReference>
<dbReference type="InterPro" id="IPR050248">
    <property type="entry name" value="Polysacc_deacetylase_ArnD"/>
</dbReference>
<dbReference type="EMBL" id="FOKK01000004">
    <property type="protein sequence ID" value="SFB06382.1"/>
    <property type="molecule type" value="Genomic_DNA"/>
</dbReference>
<keyword evidence="1" id="KW-0472">Membrane</keyword>
<proteinExistence type="predicted"/>
<dbReference type="STRING" id="237018.SAMN04489723_10432"/>
<gene>
    <name evidence="3" type="ORF">SAMN04489723_10432</name>
</gene>
<sequence>MSKTQGIFGIAILGAIAILLTSISNYYLIALFVGVSFFLFGMSMFLRAQFFVKSTFRTSENNVLLSFDDGPDPVNTPLVLDILKKQGATAMFFLIGKKVKGNEALVRRIQEEGHLLGSHSYSHDSKIGLWNKARTTMDIRTGHEELLKVVPNAGDWYRPPFGVTNPTIASALKKCGLKSIGWSVRSFDTVKKDPKKLLENLSQEIKGSDIVLLHDTQNLTVSILEPLVLELKSRKLTLKAELN</sequence>
<evidence type="ECO:0000313" key="3">
    <source>
        <dbReference type="EMBL" id="SFB06382.1"/>
    </source>
</evidence>
<dbReference type="Gene3D" id="3.20.20.370">
    <property type="entry name" value="Glycoside hydrolase/deacetylase"/>
    <property type="match status" value="1"/>
</dbReference>
<evidence type="ECO:0000259" key="2">
    <source>
        <dbReference type="PROSITE" id="PS51677"/>
    </source>
</evidence>
<accession>A0A1I0XZI2</accession>
<dbReference type="Pfam" id="PF01522">
    <property type="entry name" value="Polysacc_deac_1"/>
    <property type="match status" value="1"/>
</dbReference>
<keyword evidence="1" id="KW-1133">Transmembrane helix</keyword>
<reference evidence="3 4" key="1">
    <citation type="submission" date="2016-10" db="EMBL/GenBank/DDBJ databases">
        <authorList>
            <person name="de Groot N.N."/>
        </authorList>
    </citation>
    <scope>NUCLEOTIDE SEQUENCE [LARGE SCALE GENOMIC DNA]</scope>
    <source>
        <strain evidence="3 4">DSM 23399</strain>
    </source>
</reference>
<keyword evidence="1" id="KW-0812">Transmembrane</keyword>
<dbReference type="PANTHER" id="PTHR10587">
    <property type="entry name" value="GLYCOSYL TRANSFERASE-RELATED"/>
    <property type="match status" value="1"/>
</dbReference>
<dbReference type="GO" id="GO:0016810">
    <property type="term" value="F:hydrolase activity, acting on carbon-nitrogen (but not peptide) bonds"/>
    <property type="evidence" value="ECO:0007669"/>
    <property type="project" value="InterPro"/>
</dbReference>
<dbReference type="OrthoDB" id="9812065at2"/>
<feature type="transmembrane region" description="Helical" evidence="1">
    <location>
        <begin position="29"/>
        <end position="48"/>
    </location>
</feature>
<evidence type="ECO:0000313" key="4">
    <source>
        <dbReference type="Proteomes" id="UP000198790"/>
    </source>
</evidence>
<dbReference type="InterPro" id="IPR011330">
    <property type="entry name" value="Glyco_hydro/deAcase_b/a-brl"/>
</dbReference>
<feature type="domain" description="NodB homology" evidence="2">
    <location>
        <begin position="61"/>
        <end position="239"/>
    </location>
</feature>
<dbReference type="Proteomes" id="UP000198790">
    <property type="component" value="Unassembled WGS sequence"/>
</dbReference>
<evidence type="ECO:0000256" key="1">
    <source>
        <dbReference type="SAM" id="Phobius"/>
    </source>
</evidence>
<dbReference type="CDD" id="cd10917">
    <property type="entry name" value="CE4_NodB_like_6s_7s"/>
    <property type="match status" value="1"/>
</dbReference>
<dbReference type="PROSITE" id="PS51677">
    <property type="entry name" value="NODB"/>
    <property type="match status" value="1"/>
</dbReference>